<evidence type="ECO:0000256" key="1">
    <source>
        <dbReference type="SAM" id="Phobius"/>
    </source>
</evidence>
<feature type="transmembrane region" description="Helical" evidence="1">
    <location>
        <begin position="20"/>
        <end position="40"/>
    </location>
</feature>
<protein>
    <recommendedName>
        <fullName evidence="4">DoxX family protein</fullName>
    </recommendedName>
</protein>
<comment type="caution">
    <text evidence="2">The sequence shown here is derived from an EMBL/GenBank/DDBJ whole genome shotgun (WGS) entry which is preliminary data.</text>
</comment>
<sequence>MNVNLKLDNWHAKAKANRWLRYFTVFNRLALAAGFLPAGIVKIMGERFASGLSVNHPMGHYLEALHLTGYYYPFIGVVQILAAILLLVPRTATLGAIIYFPVILNICVLSFAVRFDGSLLTSPLMVLANMYLLCWDYDKLKYIFLYKKTIPQSQLHVQPVLNNKFPVAFFAGVALCIAVLVLVITHVFDIMPHNNLADCELQCGNNRYPDACHVFCNDIHKRGKSLGESLNEYHKAIKSTTLHK</sequence>
<feature type="transmembrane region" description="Helical" evidence="1">
    <location>
        <begin position="70"/>
        <end position="89"/>
    </location>
</feature>
<reference evidence="2" key="1">
    <citation type="submission" date="2020-12" db="EMBL/GenBank/DDBJ databases">
        <title>Bacterial novel species Mucilaginibacter sp. SD-g isolated from soil.</title>
        <authorList>
            <person name="Jung H.-Y."/>
        </authorList>
    </citation>
    <scope>NUCLEOTIDE SEQUENCE</scope>
    <source>
        <strain evidence="2">SD-g</strain>
    </source>
</reference>
<evidence type="ECO:0008006" key="4">
    <source>
        <dbReference type="Google" id="ProtNLM"/>
    </source>
</evidence>
<name>A0A934PS57_9SPHI</name>
<evidence type="ECO:0000313" key="3">
    <source>
        <dbReference type="Proteomes" id="UP000613193"/>
    </source>
</evidence>
<proteinExistence type="predicted"/>
<gene>
    <name evidence="2" type="ORF">I5M19_03900</name>
</gene>
<feature type="transmembrane region" description="Helical" evidence="1">
    <location>
        <begin position="167"/>
        <end position="188"/>
    </location>
</feature>
<keyword evidence="1" id="KW-1133">Transmembrane helix</keyword>
<accession>A0A934PS57</accession>
<keyword evidence="3" id="KW-1185">Reference proteome</keyword>
<dbReference type="Proteomes" id="UP000613193">
    <property type="component" value="Unassembled WGS sequence"/>
</dbReference>
<dbReference type="EMBL" id="JAEHFW010000001">
    <property type="protein sequence ID" value="MBK0378435.1"/>
    <property type="molecule type" value="Genomic_DNA"/>
</dbReference>
<feature type="transmembrane region" description="Helical" evidence="1">
    <location>
        <begin position="96"/>
        <end position="115"/>
    </location>
</feature>
<organism evidence="2 3">
    <name type="scientific">Mucilaginibacter segetis</name>
    <dbReference type="NCBI Taxonomy" id="2793071"/>
    <lineage>
        <taxon>Bacteria</taxon>
        <taxon>Pseudomonadati</taxon>
        <taxon>Bacteroidota</taxon>
        <taxon>Sphingobacteriia</taxon>
        <taxon>Sphingobacteriales</taxon>
        <taxon>Sphingobacteriaceae</taxon>
        <taxon>Mucilaginibacter</taxon>
    </lineage>
</organism>
<dbReference type="RefSeq" id="WP_200064221.1">
    <property type="nucleotide sequence ID" value="NZ_JAEHFW010000001.1"/>
</dbReference>
<keyword evidence="1" id="KW-0812">Transmembrane</keyword>
<keyword evidence="1" id="KW-0472">Membrane</keyword>
<evidence type="ECO:0000313" key="2">
    <source>
        <dbReference type="EMBL" id="MBK0378435.1"/>
    </source>
</evidence>
<dbReference type="AlphaFoldDB" id="A0A934PS57"/>